<evidence type="ECO:0000313" key="2">
    <source>
        <dbReference type="EMBL" id="PZO88307.1"/>
    </source>
</evidence>
<feature type="chain" id="PRO_5016087244" evidence="1">
    <location>
        <begin position="20"/>
        <end position="177"/>
    </location>
</feature>
<feature type="signal peptide" evidence="1">
    <location>
        <begin position="1"/>
        <end position="19"/>
    </location>
</feature>
<gene>
    <name evidence="2" type="ORF">DI626_02005</name>
</gene>
<keyword evidence="1" id="KW-0732">Signal</keyword>
<accession>A0A2W5A4T6</accession>
<evidence type="ECO:0000313" key="3">
    <source>
        <dbReference type="Proteomes" id="UP000249557"/>
    </source>
</evidence>
<dbReference type="Proteomes" id="UP000249557">
    <property type="component" value="Unassembled WGS sequence"/>
</dbReference>
<evidence type="ECO:0000256" key="1">
    <source>
        <dbReference type="SAM" id="SignalP"/>
    </source>
</evidence>
<sequence>MKYPILLALLLLVPFTAKAQTPITRDQANEYYGNCVTEAAKTEQRFSVNSQKMFCGCTAAKMVESFAMEDMAAMTDPNNPNARVALNKMIVNVYAPCMEAPTRDYHYSTCISNPKVGLLGGNAQRVCSCAADRIAQHLKNNGARLFQDILARSPEIIETRCRRFMTIRNSSNSRRHS</sequence>
<proteinExistence type="predicted"/>
<dbReference type="EMBL" id="QFNK01000021">
    <property type="protein sequence ID" value="PZO88307.1"/>
    <property type="molecule type" value="Genomic_DNA"/>
</dbReference>
<dbReference type="AlphaFoldDB" id="A0A2W5A4T6"/>
<name>A0A2W5A4T6_9BACT</name>
<organism evidence="2 3">
    <name type="scientific">Micavibrio aeruginosavorus</name>
    <dbReference type="NCBI Taxonomy" id="349221"/>
    <lineage>
        <taxon>Bacteria</taxon>
        <taxon>Pseudomonadati</taxon>
        <taxon>Bdellovibrionota</taxon>
        <taxon>Bdellovibrionia</taxon>
        <taxon>Bdellovibrionales</taxon>
        <taxon>Pseudobdellovibrionaceae</taxon>
        <taxon>Micavibrio</taxon>
    </lineage>
</organism>
<comment type="caution">
    <text evidence="2">The sequence shown here is derived from an EMBL/GenBank/DDBJ whole genome shotgun (WGS) entry which is preliminary data.</text>
</comment>
<reference evidence="2 3" key="1">
    <citation type="submission" date="2017-08" db="EMBL/GenBank/DDBJ databases">
        <title>Infants hospitalized years apart are colonized by the same room-sourced microbial strains.</title>
        <authorList>
            <person name="Brooks B."/>
            <person name="Olm M.R."/>
            <person name="Firek B.A."/>
            <person name="Baker R."/>
            <person name="Thomas B.C."/>
            <person name="Morowitz M.J."/>
            <person name="Banfield J.F."/>
        </authorList>
    </citation>
    <scope>NUCLEOTIDE SEQUENCE [LARGE SCALE GENOMIC DNA]</scope>
    <source>
        <strain evidence="2">S2_018_000_R2_104</strain>
    </source>
</reference>
<protein>
    <submittedName>
        <fullName evidence="2">Uncharacterized protein</fullName>
    </submittedName>
</protein>